<dbReference type="Proteomes" id="UP001497522">
    <property type="component" value="Chromosome 2"/>
</dbReference>
<feature type="domain" description="Peptidase M50" evidence="15">
    <location>
        <begin position="271"/>
        <end position="423"/>
    </location>
</feature>
<feature type="transmembrane region" description="Helical" evidence="13">
    <location>
        <begin position="321"/>
        <end position="347"/>
    </location>
</feature>
<sequence>MGSLLLALGCRSAVAVAAATVTRSTPPGYVSSSSSSSSRKHMHCVSTFVSKRSIIKLGLVPDLAAIRAPTRCRNWVPCRATGGEEEGHDQEKEALSSKEGSAKETVESTAAEVTESAAQGSNIAGLNKPSSEVLKLPKEVLDVLQNQVFGFDTFFVTGQEPYEGGVLFKGNMRGDSSKCYVKLSKRLKEKFGEQYKLFLLINPQDDKPVAAVVPSESLEPDIAPVPEWFAAGAFGLVTIGTIILHNSPAAQINFSSVVENPALLADGLLGALVTFAVLLAHEAGHLYAAQKVGAKLGIPYLLGSFGSITRITSIVTNRQELLQVAVTGPIAGAALGLTLVLLGLLLSPSEGQGIVVNASIFHDSFLVGGLAKLFMGSSLTDGTQVAVNPLVLSAWAGLLINAINSIPVGELDGGRISQALWGRKAWSRINGVSIALLGLSGIFNDVALYWVVLILFIQRGPIPPQADEITAPDNTYVTAGVVVLLLGLLICAPLPFSF</sequence>
<feature type="transmembrane region" description="Helical" evidence="13">
    <location>
        <begin position="292"/>
        <end position="315"/>
    </location>
</feature>
<feature type="compositionally biased region" description="Basic and acidic residues" evidence="12">
    <location>
        <begin position="89"/>
        <end position="106"/>
    </location>
</feature>
<keyword evidence="6 13" id="KW-0812">Transmembrane</keyword>
<keyword evidence="9 13" id="KW-1133">Transmembrane helix</keyword>
<feature type="transmembrane region" description="Helical" evidence="13">
    <location>
        <begin position="386"/>
        <end position="408"/>
    </location>
</feature>
<reference evidence="16 17" key="1">
    <citation type="submission" date="2024-03" db="EMBL/GenBank/DDBJ databases">
        <authorList>
            <consortium name="ELIXIR-Norway"/>
            <consortium name="Elixir Norway"/>
        </authorList>
    </citation>
    <scope>NUCLEOTIDE SEQUENCE [LARGE SCALE GENOMIC DNA]</scope>
</reference>
<evidence type="ECO:0000256" key="12">
    <source>
        <dbReference type="SAM" id="MobiDB-lite"/>
    </source>
</evidence>
<evidence type="ECO:0000256" key="10">
    <source>
        <dbReference type="ARBA" id="ARBA00023049"/>
    </source>
</evidence>
<feature type="compositionally biased region" description="Low complexity" evidence="12">
    <location>
        <begin position="107"/>
        <end position="118"/>
    </location>
</feature>
<evidence type="ECO:0000259" key="15">
    <source>
        <dbReference type="Pfam" id="PF02163"/>
    </source>
</evidence>
<comment type="similarity">
    <text evidence="2">Belongs to the peptidase M50B family.</text>
</comment>
<name>A0ABP1B889_9BRYO</name>
<evidence type="ECO:0000256" key="3">
    <source>
        <dbReference type="ARBA" id="ARBA00022528"/>
    </source>
</evidence>
<feature type="transmembrane region" description="Helical" evidence="13">
    <location>
        <begin position="476"/>
        <end position="496"/>
    </location>
</feature>
<evidence type="ECO:0000256" key="4">
    <source>
        <dbReference type="ARBA" id="ARBA00022640"/>
    </source>
</evidence>
<dbReference type="InterPro" id="IPR008915">
    <property type="entry name" value="Peptidase_M50"/>
</dbReference>
<accession>A0ABP1B889</accession>
<dbReference type="EMBL" id="OZ023703">
    <property type="protein sequence ID" value="CAK9871370.1"/>
    <property type="molecule type" value="Genomic_DNA"/>
</dbReference>
<keyword evidence="3" id="KW-0150">Chloroplast</keyword>
<keyword evidence="10" id="KW-0482">Metalloprotease</keyword>
<keyword evidence="7" id="KW-0378">Hydrolase</keyword>
<evidence type="ECO:0000256" key="9">
    <source>
        <dbReference type="ARBA" id="ARBA00022989"/>
    </source>
</evidence>
<evidence type="ECO:0000256" key="1">
    <source>
        <dbReference type="ARBA" id="ARBA00004508"/>
    </source>
</evidence>
<keyword evidence="4" id="KW-0934">Plastid</keyword>
<proteinExistence type="inferred from homology"/>
<keyword evidence="14" id="KW-0732">Signal</keyword>
<dbReference type="PANTHER" id="PTHR31412">
    <property type="entry name" value="ZINC METALLOPROTEASE EGY1"/>
    <property type="match status" value="1"/>
</dbReference>
<evidence type="ECO:0000256" key="2">
    <source>
        <dbReference type="ARBA" id="ARBA00007931"/>
    </source>
</evidence>
<gene>
    <name evidence="16" type="ORF">CSSPJE1EN2_LOCUS14038</name>
</gene>
<comment type="subcellular location">
    <subcellularLocation>
        <location evidence="1">Plastid</location>
        <location evidence="1">Chloroplast membrane</location>
        <topology evidence="1">Multi-pass membrane protein</topology>
    </subcellularLocation>
</comment>
<dbReference type="InterPro" id="IPR044838">
    <property type="entry name" value="EGY1-like"/>
</dbReference>
<feature type="transmembrane region" description="Helical" evidence="13">
    <location>
        <begin position="354"/>
        <end position="374"/>
    </location>
</feature>
<evidence type="ECO:0000256" key="5">
    <source>
        <dbReference type="ARBA" id="ARBA00022670"/>
    </source>
</evidence>
<organism evidence="16 17">
    <name type="scientific">Sphagnum jensenii</name>
    <dbReference type="NCBI Taxonomy" id="128206"/>
    <lineage>
        <taxon>Eukaryota</taxon>
        <taxon>Viridiplantae</taxon>
        <taxon>Streptophyta</taxon>
        <taxon>Embryophyta</taxon>
        <taxon>Bryophyta</taxon>
        <taxon>Sphagnophytina</taxon>
        <taxon>Sphagnopsida</taxon>
        <taxon>Sphagnales</taxon>
        <taxon>Sphagnaceae</taxon>
        <taxon>Sphagnum</taxon>
    </lineage>
</organism>
<evidence type="ECO:0000256" key="11">
    <source>
        <dbReference type="ARBA" id="ARBA00023136"/>
    </source>
</evidence>
<evidence type="ECO:0000256" key="7">
    <source>
        <dbReference type="ARBA" id="ARBA00022801"/>
    </source>
</evidence>
<dbReference type="PANTHER" id="PTHR31412:SF5">
    <property type="entry name" value="ZINC METALLOPROTEASE EGY2, CHLOROPLASTIC-RELATED"/>
    <property type="match status" value="1"/>
</dbReference>
<keyword evidence="11 13" id="KW-0472">Membrane</keyword>
<protein>
    <recommendedName>
        <fullName evidence="15">Peptidase M50 domain-containing protein</fullName>
    </recommendedName>
</protein>
<feature type="chain" id="PRO_5045435677" description="Peptidase M50 domain-containing protein" evidence="14">
    <location>
        <begin position="20"/>
        <end position="498"/>
    </location>
</feature>
<evidence type="ECO:0000313" key="17">
    <source>
        <dbReference type="Proteomes" id="UP001497522"/>
    </source>
</evidence>
<evidence type="ECO:0000256" key="6">
    <source>
        <dbReference type="ARBA" id="ARBA00022692"/>
    </source>
</evidence>
<feature type="region of interest" description="Disordered" evidence="12">
    <location>
        <begin position="81"/>
        <end position="124"/>
    </location>
</feature>
<keyword evidence="17" id="KW-1185">Reference proteome</keyword>
<keyword evidence="8" id="KW-0809">Transit peptide</keyword>
<evidence type="ECO:0000313" key="16">
    <source>
        <dbReference type="EMBL" id="CAK9871370.1"/>
    </source>
</evidence>
<dbReference type="Pfam" id="PF02163">
    <property type="entry name" value="Peptidase_M50"/>
    <property type="match status" value="1"/>
</dbReference>
<feature type="transmembrane region" description="Helical" evidence="13">
    <location>
        <begin position="262"/>
        <end position="280"/>
    </location>
</feature>
<evidence type="ECO:0000256" key="13">
    <source>
        <dbReference type="SAM" id="Phobius"/>
    </source>
</evidence>
<feature type="signal peptide" evidence="14">
    <location>
        <begin position="1"/>
        <end position="19"/>
    </location>
</feature>
<feature type="transmembrane region" description="Helical" evidence="13">
    <location>
        <begin position="429"/>
        <end position="456"/>
    </location>
</feature>
<evidence type="ECO:0000256" key="14">
    <source>
        <dbReference type="SAM" id="SignalP"/>
    </source>
</evidence>
<evidence type="ECO:0000256" key="8">
    <source>
        <dbReference type="ARBA" id="ARBA00022946"/>
    </source>
</evidence>
<dbReference type="CDD" id="cd06160">
    <property type="entry name" value="S2P-M50_like_2"/>
    <property type="match status" value="1"/>
</dbReference>
<keyword evidence="5" id="KW-0645">Protease</keyword>